<gene>
    <name evidence="4" type="ORF">A3Q56_00951</name>
</gene>
<dbReference type="InterPro" id="IPR000863">
    <property type="entry name" value="Sulfotransferase_dom"/>
</dbReference>
<organism evidence="4 5">
    <name type="scientific">Intoshia linei</name>
    <dbReference type="NCBI Taxonomy" id="1819745"/>
    <lineage>
        <taxon>Eukaryota</taxon>
        <taxon>Metazoa</taxon>
        <taxon>Spiralia</taxon>
        <taxon>Lophotrochozoa</taxon>
        <taxon>Mesozoa</taxon>
        <taxon>Orthonectida</taxon>
        <taxon>Rhopaluridae</taxon>
        <taxon>Intoshia</taxon>
    </lineage>
</organism>
<name>A0A177BAE0_9BILA</name>
<protein>
    <recommendedName>
        <fullName evidence="3">Sulfotransferase domain-containing protein</fullName>
    </recommendedName>
</protein>
<accession>A0A177BAE0</accession>
<sequence length="80" mass="9425">MFTEIKNISIFLNINVNDEILSNIVNECCFENMKKHFEKDITETANTSGYFRKGTVDSWKETITVQQLEEIDEIVQNYKQ</sequence>
<dbReference type="Pfam" id="PF00685">
    <property type="entry name" value="Sulfotransfer_1"/>
    <property type="match status" value="1"/>
</dbReference>
<proteinExistence type="inferred from homology"/>
<evidence type="ECO:0000313" key="4">
    <source>
        <dbReference type="EMBL" id="OAF71278.1"/>
    </source>
</evidence>
<dbReference type="AlphaFoldDB" id="A0A177BAE0"/>
<evidence type="ECO:0000256" key="1">
    <source>
        <dbReference type="ARBA" id="ARBA00005771"/>
    </source>
</evidence>
<dbReference type="InterPro" id="IPR027417">
    <property type="entry name" value="P-loop_NTPase"/>
</dbReference>
<dbReference type="Proteomes" id="UP000078046">
    <property type="component" value="Unassembled WGS sequence"/>
</dbReference>
<dbReference type="EMBL" id="LWCA01000065">
    <property type="protein sequence ID" value="OAF71278.1"/>
    <property type="molecule type" value="Genomic_DNA"/>
</dbReference>
<dbReference type="GO" id="GO:0008146">
    <property type="term" value="F:sulfotransferase activity"/>
    <property type="evidence" value="ECO:0007669"/>
    <property type="project" value="InterPro"/>
</dbReference>
<evidence type="ECO:0000259" key="3">
    <source>
        <dbReference type="Pfam" id="PF00685"/>
    </source>
</evidence>
<feature type="domain" description="Sulfotransferase" evidence="3">
    <location>
        <begin position="3"/>
        <end position="76"/>
    </location>
</feature>
<keyword evidence="5" id="KW-1185">Reference proteome</keyword>
<dbReference type="PANTHER" id="PTHR11783">
    <property type="entry name" value="SULFOTRANSFERASE SULT"/>
    <property type="match status" value="1"/>
</dbReference>
<comment type="similarity">
    <text evidence="1">Belongs to the sulfotransferase 1 family.</text>
</comment>
<evidence type="ECO:0000313" key="5">
    <source>
        <dbReference type="Proteomes" id="UP000078046"/>
    </source>
</evidence>
<dbReference type="OrthoDB" id="6341251at2759"/>
<comment type="caution">
    <text evidence="4">The sequence shown here is derived from an EMBL/GenBank/DDBJ whole genome shotgun (WGS) entry which is preliminary data.</text>
</comment>
<dbReference type="Gene3D" id="3.40.50.300">
    <property type="entry name" value="P-loop containing nucleotide triphosphate hydrolases"/>
    <property type="match status" value="1"/>
</dbReference>
<reference evidence="4 5" key="1">
    <citation type="submission" date="2016-04" db="EMBL/GenBank/DDBJ databases">
        <title>The genome of Intoshia linei affirms orthonectids as highly simplified spiralians.</title>
        <authorList>
            <person name="Mikhailov K.V."/>
            <person name="Slusarev G.S."/>
            <person name="Nikitin M.A."/>
            <person name="Logacheva M.D."/>
            <person name="Penin A."/>
            <person name="Aleoshin V."/>
            <person name="Panchin Y.V."/>
        </authorList>
    </citation>
    <scope>NUCLEOTIDE SEQUENCE [LARGE SCALE GENOMIC DNA]</scope>
    <source>
        <strain evidence="4">Intl2013</strain>
        <tissue evidence="4">Whole animal</tissue>
    </source>
</reference>
<keyword evidence="2" id="KW-0808">Transferase</keyword>
<dbReference type="SUPFAM" id="SSF52540">
    <property type="entry name" value="P-loop containing nucleoside triphosphate hydrolases"/>
    <property type="match status" value="1"/>
</dbReference>
<evidence type="ECO:0000256" key="2">
    <source>
        <dbReference type="ARBA" id="ARBA00022679"/>
    </source>
</evidence>